<organism evidence="3 4">
    <name type="scientific">Staurois parvus</name>
    <dbReference type="NCBI Taxonomy" id="386267"/>
    <lineage>
        <taxon>Eukaryota</taxon>
        <taxon>Metazoa</taxon>
        <taxon>Chordata</taxon>
        <taxon>Craniata</taxon>
        <taxon>Vertebrata</taxon>
        <taxon>Euteleostomi</taxon>
        <taxon>Amphibia</taxon>
        <taxon>Batrachia</taxon>
        <taxon>Anura</taxon>
        <taxon>Neobatrachia</taxon>
        <taxon>Ranoidea</taxon>
        <taxon>Ranidae</taxon>
        <taxon>Staurois</taxon>
    </lineage>
</organism>
<protein>
    <recommendedName>
        <fullName evidence="2">MUM1-like PWWP domain-containing protein</fullName>
    </recommendedName>
</protein>
<sequence length="86" mass="10133">MECSSPESNTVPQVWPNDDTEEDVDLPVIELKKEPVSFERGAFVWCKFKRYPYWPSLVKLVRNKEKRASIIFVEECLSDPKSQKQR</sequence>
<dbReference type="SUPFAM" id="SSF63748">
    <property type="entry name" value="Tudor/PWWP/MBT"/>
    <property type="match status" value="1"/>
</dbReference>
<accession>A0ABN9E872</accession>
<dbReference type="InterPro" id="IPR040263">
    <property type="entry name" value="PWP3A_3B_4"/>
</dbReference>
<evidence type="ECO:0000313" key="4">
    <source>
        <dbReference type="Proteomes" id="UP001162483"/>
    </source>
</evidence>
<name>A0ABN9E872_9NEOB</name>
<dbReference type="PANTHER" id="PTHR31333:SF6">
    <property type="entry name" value="MUM1 LIKE 1"/>
    <property type="match status" value="1"/>
</dbReference>
<evidence type="ECO:0000256" key="1">
    <source>
        <dbReference type="SAM" id="MobiDB-lite"/>
    </source>
</evidence>
<dbReference type="Gene3D" id="2.30.30.140">
    <property type="match status" value="1"/>
</dbReference>
<dbReference type="EMBL" id="CATNWA010015240">
    <property type="protein sequence ID" value="CAI9581096.1"/>
    <property type="molecule type" value="Genomic_DNA"/>
</dbReference>
<proteinExistence type="predicted"/>
<feature type="domain" description="MUM1-like PWWP" evidence="2">
    <location>
        <begin position="38"/>
        <end position="77"/>
    </location>
</feature>
<feature type="compositionally biased region" description="Polar residues" evidence="1">
    <location>
        <begin position="1"/>
        <end position="12"/>
    </location>
</feature>
<dbReference type="InterPro" id="IPR035504">
    <property type="entry name" value="MUM1-like_PWWP"/>
</dbReference>
<dbReference type="Pfam" id="PF20884">
    <property type="entry name" value="MUM1-like_PWWP"/>
    <property type="match status" value="1"/>
</dbReference>
<dbReference type="PANTHER" id="PTHR31333">
    <property type="entry name" value="PWWP DOMAIN-CONTAINING DNA REPAIR FACTOR 3 FAMILY MEMBER"/>
    <property type="match status" value="1"/>
</dbReference>
<evidence type="ECO:0000259" key="2">
    <source>
        <dbReference type="Pfam" id="PF20884"/>
    </source>
</evidence>
<gene>
    <name evidence="3" type="ORF">SPARVUS_LOCUS9398114</name>
</gene>
<evidence type="ECO:0000313" key="3">
    <source>
        <dbReference type="EMBL" id="CAI9581096.1"/>
    </source>
</evidence>
<keyword evidence="4" id="KW-1185">Reference proteome</keyword>
<reference evidence="3" key="1">
    <citation type="submission" date="2023-05" db="EMBL/GenBank/DDBJ databases">
        <authorList>
            <person name="Stuckert A."/>
        </authorList>
    </citation>
    <scope>NUCLEOTIDE SEQUENCE</scope>
</reference>
<dbReference type="Proteomes" id="UP001162483">
    <property type="component" value="Unassembled WGS sequence"/>
</dbReference>
<comment type="caution">
    <text evidence="3">The sequence shown here is derived from an EMBL/GenBank/DDBJ whole genome shotgun (WGS) entry which is preliminary data.</text>
</comment>
<feature type="region of interest" description="Disordered" evidence="1">
    <location>
        <begin position="1"/>
        <end position="21"/>
    </location>
</feature>